<keyword evidence="2" id="KW-1185">Reference proteome</keyword>
<protein>
    <submittedName>
        <fullName evidence="1">Uncharacterized protein</fullName>
    </submittedName>
</protein>
<accession>A0A9Q4KTH0</accession>
<dbReference type="EMBL" id="JAKELO010000002">
    <property type="protein sequence ID" value="MDE4907928.1"/>
    <property type="molecule type" value="Genomic_DNA"/>
</dbReference>
<evidence type="ECO:0000313" key="2">
    <source>
        <dbReference type="Proteomes" id="UP001143747"/>
    </source>
</evidence>
<dbReference type="RefSeq" id="WP_274924570.1">
    <property type="nucleotide sequence ID" value="NZ_JAKELO010000002.1"/>
</dbReference>
<reference evidence="1" key="1">
    <citation type="submission" date="2022-01" db="EMBL/GenBank/DDBJ databases">
        <title>Draft genome of Methanogenium marinum DSM 15558.</title>
        <authorList>
            <person name="Chen S.-C."/>
            <person name="You Y.-T."/>
        </authorList>
    </citation>
    <scope>NUCLEOTIDE SEQUENCE</scope>
    <source>
        <strain evidence="1">DSM 15558</strain>
    </source>
</reference>
<proteinExistence type="predicted"/>
<gene>
    <name evidence="1" type="ORF">L0665_04805</name>
</gene>
<dbReference type="Pfam" id="PF24830">
    <property type="entry name" value="DUF7714"/>
    <property type="match status" value="1"/>
</dbReference>
<dbReference type="AlphaFoldDB" id="A0A9Q4KTH0"/>
<comment type="caution">
    <text evidence="1">The sequence shown here is derived from an EMBL/GenBank/DDBJ whole genome shotgun (WGS) entry which is preliminary data.</text>
</comment>
<dbReference type="InterPro" id="IPR056131">
    <property type="entry name" value="DUF7714"/>
</dbReference>
<sequence>MIFPEACKIVGYAEGRPAGNRVYFLSRYLVCRTDTGYEVLEVEPEEGSTILREIKSSHLFAGEEDVCMYPEKMNLHNRTNLIQKAQKTGKFCTIFTGIDEHMTIVCDPSDEELLTIHVYDAEPPRPNLAHTIRDLEKNGLFEECNVQFCYHIADIRETSAEVYPCRAAGFSRTIDNDLLRGDETVAGCLTGRQVLAECYGEEAAFSVTDICPANKVAQEPFIARCCRMERTGTGVQNGFYGSIVHWGATPRTIAEAVFAVCDGWNEKNSKEEPEKNREDENK</sequence>
<evidence type="ECO:0000313" key="1">
    <source>
        <dbReference type="EMBL" id="MDE4907928.1"/>
    </source>
</evidence>
<name>A0A9Q4KTH0_9EURY</name>
<dbReference type="Proteomes" id="UP001143747">
    <property type="component" value="Unassembled WGS sequence"/>
</dbReference>
<organism evidence="1 2">
    <name type="scientific">Methanogenium marinum</name>
    <dbReference type="NCBI Taxonomy" id="348610"/>
    <lineage>
        <taxon>Archaea</taxon>
        <taxon>Methanobacteriati</taxon>
        <taxon>Methanobacteriota</taxon>
        <taxon>Stenosarchaea group</taxon>
        <taxon>Methanomicrobia</taxon>
        <taxon>Methanomicrobiales</taxon>
        <taxon>Methanomicrobiaceae</taxon>
        <taxon>Methanogenium</taxon>
    </lineage>
</organism>